<proteinExistence type="predicted"/>
<name>A0ACC0KWU9_CHOFU</name>
<keyword evidence="2" id="KW-1185">Reference proteome</keyword>
<dbReference type="EMBL" id="CM046115">
    <property type="protein sequence ID" value="KAI8440947.1"/>
    <property type="molecule type" value="Genomic_DNA"/>
</dbReference>
<evidence type="ECO:0000313" key="1">
    <source>
        <dbReference type="EMBL" id="KAI8440947.1"/>
    </source>
</evidence>
<reference evidence="1 2" key="1">
    <citation type="journal article" date="2022" name="Genome Biol. Evol.">
        <title>The Spruce Budworm Genome: Reconstructing the Evolutionary History of Antifreeze Proteins.</title>
        <authorList>
            <person name="Beliveau C."/>
            <person name="Gagne P."/>
            <person name="Picq S."/>
            <person name="Vernygora O."/>
            <person name="Keeling C.I."/>
            <person name="Pinkney K."/>
            <person name="Doucet D."/>
            <person name="Wen F."/>
            <person name="Johnston J.S."/>
            <person name="Maaroufi H."/>
            <person name="Boyle B."/>
            <person name="Laroche J."/>
            <person name="Dewar K."/>
            <person name="Juretic N."/>
            <person name="Blackburn G."/>
            <person name="Nisole A."/>
            <person name="Brunet B."/>
            <person name="Brandao M."/>
            <person name="Lumley L."/>
            <person name="Duan J."/>
            <person name="Quan G."/>
            <person name="Lucarotti C.J."/>
            <person name="Roe A.D."/>
            <person name="Sperling F.A.H."/>
            <person name="Levesque R.C."/>
            <person name="Cusson M."/>
        </authorList>
    </citation>
    <scope>NUCLEOTIDE SEQUENCE [LARGE SCALE GENOMIC DNA]</scope>
    <source>
        <strain evidence="1">Glfc:IPQL:Cfum</strain>
    </source>
</reference>
<sequence length="328" mass="36712">MGSEGWSKEQRQTQEEMAGRSERFSARLAAARAGKKCQIFLHAPLWQILMLGNGVAPSESRAYSTLRKRLSPLANAERELARLKFWRFAGRCRGALALLARLARCSLHEGYRRTTMRSQIRVVQWPIKTYCRQVTTSTRCHQASEGPLDNTKLPTCPVHGSRARSTHAALDPSVFETVTPSSIRPWEEVPGPKPLPLLGNTWRFAPFIGRTTMRSQIRVVQWPIKTYCRQVTTSTRCHQASEGPLDNAKLPTCPVHGSRARSTHAALDPSVFETVTPSSIRPWEEVPGPKPLPLLGNTWRFAPFIVTSVVHIVDKLSSIWADASDLKC</sequence>
<accession>A0ACC0KWU9</accession>
<organism evidence="1 2">
    <name type="scientific">Choristoneura fumiferana</name>
    <name type="common">Spruce budworm moth</name>
    <name type="synonym">Archips fumiferana</name>
    <dbReference type="NCBI Taxonomy" id="7141"/>
    <lineage>
        <taxon>Eukaryota</taxon>
        <taxon>Metazoa</taxon>
        <taxon>Ecdysozoa</taxon>
        <taxon>Arthropoda</taxon>
        <taxon>Hexapoda</taxon>
        <taxon>Insecta</taxon>
        <taxon>Pterygota</taxon>
        <taxon>Neoptera</taxon>
        <taxon>Endopterygota</taxon>
        <taxon>Lepidoptera</taxon>
        <taxon>Glossata</taxon>
        <taxon>Ditrysia</taxon>
        <taxon>Tortricoidea</taxon>
        <taxon>Tortricidae</taxon>
        <taxon>Tortricinae</taxon>
        <taxon>Choristoneura</taxon>
    </lineage>
</organism>
<protein>
    <submittedName>
        <fullName evidence="1">Uncharacterized protein</fullName>
    </submittedName>
</protein>
<gene>
    <name evidence="1" type="ORF">MSG28_009244</name>
</gene>
<comment type="caution">
    <text evidence="1">The sequence shown here is derived from an EMBL/GenBank/DDBJ whole genome shotgun (WGS) entry which is preliminary data.</text>
</comment>
<evidence type="ECO:0000313" key="2">
    <source>
        <dbReference type="Proteomes" id="UP001064048"/>
    </source>
</evidence>
<dbReference type="Proteomes" id="UP001064048">
    <property type="component" value="Chromosome 15"/>
</dbReference>